<accession>A0AAU9CII5</accession>
<sequence>MQYRLLPDEKSLSKSHTILKYDTKHTTIISPSQKKPLLTEALLFPFTETVKTSQGRNPP</sequence>
<dbReference type="AlphaFoldDB" id="A0AAU9CII5"/>
<dbReference type="KEGG" id="fax:FUAX_11330"/>
<keyword evidence="2" id="KW-1185">Reference proteome</keyword>
<organism evidence="1 2">
    <name type="scientific">Fulvitalea axinellae</name>
    <dbReference type="NCBI Taxonomy" id="1182444"/>
    <lineage>
        <taxon>Bacteria</taxon>
        <taxon>Pseudomonadati</taxon>
        <taxon>Bacteroidota</taxon>
        <taxon>Cytophagia</taxon>
        <taxon>Cytophagales</taxon>
        <taxon>Persicobacteraceae</taxon>
        <taxon>Fulvitalea</taxon>
    </lineage>
</organism>
<name>A0AAU9CII5_9BACT</name>
<gene>
    <name evidence="1" type="ORF">FUAX_11330</name>
</gene>
<protein>
    <submittedName>
        <fullName evidence="1">Uncharacterized protein</fullName>
    </submittedName>
</protein>
<reference evidence="1 2" key="1">
    <citation type="submission" date="2021-12" db="EMBL/GenBank/DDBJ databases">
        <title>Genome sequencing of bacteria with rrn-lacking chromosome and rrn-plasmid.</title>
        <authorList>
            <person name="Anda M."/>
            <person name="Iwasaki W."/>
        </authorList>
    </citation>
    <scope>NUCLEOTIDE SEQUENCE [LARGE SCALE GENOMIC DNA]</scope>
    <source>
        <strain evidence="1 2">DSM 100852</strain>
    </source>
</reference>
<evidence type="ECO:0000313" key="2">
    <source>
        <dbReference type="Proteomes" id="UP001348817"/>
    </source>
</evidence>
<dbReference type="Proteomes" id="UP001348817">
    <property type="component" value="Chromosome"/>
</dbReference>
<dbReference type="EMBL" id="AP025314">
    <property type="protein sequence ID" value="BDD08701.1"/>
    <property type="molecule type" value="Genomic_DNA"/>
</dbReference>
<proteinExistence type="predicted"/>
<evidence type="ECO:0000313" key="1">
    <source>
        <dbReference type="EMBL" id="BDD08701.1"/>
    </source>
</evidence>